<name>A0A9W6NIJ1_9PSED</name>
<dbReference type="EMBL" id="BSFN01000030">
    <property type="protein sequence ID" value="GLK91977.1"/>
    <property type="molecule type" value="Genomic_DNA"/>
</dbReference>
<keyword evidence="2" id="KW-1185">Reference proteome</keyword>
<proteinExistence type="predicted"/>
<reference evidence="1" key="1">
    <citation type="journal article" date="2014" name="Int. J. Syst. Evol. Microbiol.">
        <title>Complete genome sequence of Corynebacterium casei LMG S-19264T (=DSM 44701T), isolated from a smear-ripened cheese.</title>
        <authorList>
            <consortium name="US DOE Joint Genome Institute (JGI-PGF)"/>
            <person name="Walter F."/>
            <person name="Albersmeier A."/>
            <person name="Kalinowski J."/>
            <person name="Ruckert C."/>
        </authorList>
    </citation>
    <scope>NUCLEOTIDE SEQUENCE</scope>
    <source>
        <strain evidence="1">VKM B-2935</strain>
    </source>
</reference>
<reference evidence="1" key="2">
    <citation type="submission" date="2023-01" db="EMBL/GenBank/DDBJ databases">
        <authorList>
            <person name="Sun Q."/>
            <person name="Evtushenko L."/>
        </authorList>
    </citation>
    <scope>NUCLEOTIDE SEQUENCE</scope>
    <source>
        <strain evidence="1">VKM B-2935</strain>
    </source>
</reference>
<accession>A0A9W6NIJ1</accession>
<sequence length="113" mass="13143">MNNHVEALLWSMFESAFPSLTTFQLAFDRLEVLFALTYAVPCVQKHERYWTLPGAYGWRTDNRVRIFSELRKELETLGDRSPCVVSGLIGTTAELGLENLSQLEQFVPEFRWR</sequence>
<organism evidence="1 2">
    <name type="scientific">Pseudomonas turukhanskensis</name>
    <dbReference type="NCBI Taxonomy" id="1806536"/>
    <lineage>
        <taxon>Bacteria</taxon>
        <taxon>Pseudomonadati</taxon>
        <taxon>Pseudomonadota</taxon>
        <taxon>Gammaproteobacteria</taxon>
        <taxon>Pseudomonadales</taxon>
        <taxon>Pseudomonadaceae</taxon>
        <taxon>Pseudomonas</taxon>
    </lineage>
</organism>
<evidence type="ECO:0000313" key="2">
    <source>
        <dbReference type="Proteomes" id="UP001143328"/>
    </source>
</evidence>
<evidence type="ECO:0000313" key="1">
    <source>
        <dbReference type="EMBL" id="GLK91977.1"/>
    </source>
</evidence>
<gene>
    <name evidence="1" type="ORF">GCM10017655_50410</name>
</gene>
<dbReference type="Proteomes" id="UP001143328">
    <property type="component" value="Unassembled WGS sequence"/>
</dbReference>
<protein>
    <submittedName>
        <fullName evidence="1">Uncharacterized protein</fullName>
    </submittedName>
</protein>
<comment type="caution">
    <text evidence="1">The sequence shown here is derived from an EMBL/GenBank/DDBJ whole genome shotgun (WGS) entry which is preliminary data.</text>
</comment>
<dbReference type="AlphaFoldDB" id="A0A9W6NIJ1"/>